<sequence length="37" mass="4388">MAHTSPAIKQQFLAFEEVKLIKSKARFISKRDERLRN</sequence>
<reference evidence="1" key="1">
    <citation type="submission" date="2016-02" db="EMBL/GenBank/DDBJ databases">
        <title>WGS assembly of Manihot esculenta.</title>
        <authorList>
            <person name="Bredeson J.V."/>
            <person name="Prochnik S.E."/>
            <person name="Lyons J.B."/>
            <person name="Schmutz J."/>
            <person name="Grimwood J."/>
            <person name="Vrebalov J."/>
            <person name="Bart R.S."/>
            <person name="Amuge T."/>
            <person name="Ferguson M.E."/>
            <person name="Green R."/>
            <person name="Putnam N."/>
            <person name="Stites J."/>
            <person name="Rounsley S."/>
            <person name="Rokhsar D.S."/>
        </authorList>
    </citation>
    <scope>NUCLEOTIDE SEQUENCE [LARGE SCALE GENOMIC DNA]</scope>
    <source>
        <tissue evidence="1">Leaf</tissue>
    </source>
</reference>
<gene>
    <name evidence="1" type="ORF">MANES_07G077500</name>
</gene>
<evidence type="ECO:0000313" key="1">
    <source>
        <dbReference type="EMBL" id="OAY45626.1"/>
    </source>
</evidence>
<accession>A0A2C9VLG7</accession>
<protein>
    <submittedName>
        <fullName evidence="1">Uncharacterized protein</fullName>
    </submittedName>
</protein>
<organism evidence="1">
    <name type="scientific">Manihot esculenta</name>
    <name type="common">Cassava</name>
    <name type="synonym">Jatropha manihot</name>
    <dbReference type="NCBI Taxonomy" id="3983"/>
    <lineage>
        <taxon>Eukaryota</taxon>
        <taxon>Viridiplantae</taxon>
        <taxon>Streptophyta</taxon>
        <taxon>Embryophyta</taxon>
        <taxon>Tracheophyta</taxon>
        <taxon>Spermatophyta</taxon>
        <taxon>Magnoliopsida</taxon>
        <taxon>eudicotyledons</taxon>
        <taxon>Gunneridae</taxon>
        <taxon>Pentapetalae</taxon>
        <taxon>rosids</taxon>
        <taxon>fabids</taxon>
        <taxon>Malpighiales</taxon>
        <taxon>Euphorbiaceae</taxon>
        <taxon>Crotonoideae</taxon>
        <taxon>Manihoteae</taxon>
        <taxon>Manihot</taxon>
    </lineage>
</organism>
<dbReference type="AlphaFoldDB" id="A0A2C9VLG7"/>
<dbReference type="EMBL" id="CM004393">
    <property type="protein sequence ID" value="OAY45626.1"/>
    <property type="molecule type" value="Genomic_DNA"/>
</dbReference>
<proteinExistence type="predicted"/>
<name>A0A2C9VLG7_MANES</name>